<sequence>MESITSIREELTGKTEMSPENENDLLIRLEEIERDGKVVNPLPKSDWIGIAITFFVLGLLPLLYYAIKLF</sequence>
<evidence type="ECO:0000313" key="1">
    <source>
        <dbReference type="EMBL" id="QOX64317.1"/>
    </source>
</evidence>
<accession>A0ACD1AD24</accession>
<gene>
    <name evidence="1" type="ORF">FRZ06_13680</name>
</gene>
<name>A0ACD1AD24_9FIRM</name>
<evidence type="ECO:0000313" key="2">
    <source>
        <dbReference type="Proteomes" id="UP000594014"/>
    </source>
</evidence>
<proteinExistence type="predicted"/>
<protein>
    <submittedName>
        <fullName evidence="1">Uncharacterized protein</fullName>
    </submittedName>
</protein>
<dbReference type="Proteomes" id="UP000594014">
    <property type="component" value="Chromosome"/>
</dbReference>
<dbReference type="EMBL" id="CP042469">
    <property type="protein sequence ID" value="QOX64317.1"/>
    <property type="molecule type" value="Genomic_DNA"/>
</dbReference>
<reference evidence="1" key="1">
    <citation type="submission" date="2019-08" db="EMBL/GenBank/DDBJ databases">
        <title>Genome sequence of Clostridiales bacterium MT110.</title>
        <authorList>
            <person name="Cao J."/>
        </authorList>
    </citation>
    <scope>NUCLEOTIDE SEQUENCE</scope>
    <source>
        <strain evidence="1">MT110</strain>
    </source>
</reference>
<organism evidence="1 2">
    <name type="scientific">Anoxybacterium hadale</name>
    <dbReference type="NCBI Taxonomy" id="3408580"/>
    <lineage>
        <taxon>Bacteria</taxon>
        <taxon>Bacillati</taxon>
        <taxon>Bacillota</taxon>
        <taxon>Clostridia</taxon>
        <taxon>Peptostreptococcales</taxon>
        <taxon>Anaerovoracaceae</taxon>
        <taxon>Anoxybacterium</taxon>
    </lineage>
</organism>
<keyword evidence="2" id="KW-1185">Reference proteome</keyword>